<protein>
    <submittedName>
        <fullName evidence="1">Uncharacterized protein</fullName>
    </submittedName>
</protein>
<dbReference type="RefSeq" id="WP_163749568.1">
    <property type="nucleotide sequence ID" value="NZ_AP022596.1"/>
</dbReference>
<proteinExistence type="predicted"/>
<dbReference type="Proteomes" id="UP000467148">
    <property type="component" value="Chromosome"/>
</dbReference>
<organism evidence="1 2">
    <name type="scientific">Mycolicibacterium helvum</name>
    <dbReference type="NCBI Taxonomy" id="1534349"/>
    <lineage>
        <taxon>Bacteria</taxon>
        <taxon>Bacillati</taxon>
        <taxon>Actinomycetota</taxon>
        <taxon>Actinomycetes</taxon>
        <taxon>Mycobacteriales</taxon>
        <taxon>Mycobacteriaceae</taxon>
        <taxon>Mycolicibacterium</taxon>
    </lineage>
</organism>
<evidence type="ECO:0000313" key="1">
    <source>
        <dbReference type="EMBL" id="BBY65494.1"/>
    </source>
</evidence>
<gene>
    <name evidence="1" type="ORF">MHEL_37370</name>
</gene>
<name>A0A7I7T894_9MYCO</name>
<sequence>MGSGFEISPDFEKQLARAVEPALQDVAARLQVVLDSMRDRYKGRPIAEIVPVLKREFARFGGSMSDREVQKYATAISNGIAIQTRVGS</sequence>
<reference evidence="1 2" key="1">
    <citation type="journal article" date="2019" name="Emerg. Microbes Infect.">
        <title>Comprehensive subspecies identification of 175 nontuberculous mycobacteria species based on 7547 genomic profiles.</title>
        <authorList>
            <person name="Matsumoto Y."/>
            <person name="Kinjo T."/>
            <person name="Motooka D."/>
            <person name="Nabeya D."/>
            <person name="Jung N."/>
            <person name="Uechi K."/>
            <person name="Horii T."/>
            <person name="Iida T."/>
            <person name="Fujita J."/>
            <person name="Nakamura S."/>
        </authorList>
    </citation>
    <scope>NUCLEOTIDE SEQUENCE [LARGE SCALE GENOMIC DNA]</scope>
    <source>
        <strain evidence="1 2">JCM 30396</strain>
    </source>
</reference>
<dbReference type="KEGG" id="mhev:MHEL_37370"/>
<dbReference type="AlphaFoldDB" id="A0A7I7T894"/>
<dbReference type="EMBL" id="AP022596">
    <property type="protein sequence ID" value="BBY65494.1"/>
    <property type="molecule type" value="Genomic_DNA"/>
</dbReference>
<keyword evidence="2" id="KW-1185">Reference proteome</keyword>
<evidence type="ECO:0000313" key="2">
    <source>
        <dbReference type="Proteomes" id="UP000467148"/>
    </source>
</evidence>
<accession>A0A7I7T894</accession>